<evidence type="ECO:0008006" key="4">
    <source>
        <dbReference type="Google" id="ProtNLM"/>
    </source>
</evidence>
<evidence type="ECO:0000256" key="1">
    <source>
        <dbReference type="SAM" id="SignalP"/>
    </source>
</evidence>
<dbReference type="Proteomes" id="UP000886476">
    <property type="component" value="Unassembled WGS sequence"/>
</dbReference>
<comment type="caution">
    <text evidence="2">The sequence shown here is derived from an EMBL/GenBank/DDBJ whole genome shotgun (WGS) entry which is preliminary data.</text>
</comment>
<protein>
    <recommendedName>
        <fullName evidence="4">SH3 domain-containing protein</fullName>
    </recommendedName>
</protein>
<evidence type="ECO:0000313" key="2">
    <source>
        <dbReference type="EMBL" id="NPU68348.1"/>
    </source>
</evidence>
<feature type="chain" id="PRO_5046089940" description="SH3 domain-containing protein" evidence="1">
    <location>
        <begin position="28"/>
        <end position="258"/>
    </location>
</feature>
<name>A0ABX2CJJ6_9BRAD</name>
<reference evidence="2" key="1">
    <citation type="submission" date="2020-05" db="EMBL/GenBank/DDBJ databases">
        <title>Nod-independent and nitrogen-fixing Bradyrhizobium aeschynomene sp. nov. isolated from nodules of Aeschynomene indica.</title>
        <authorList>
            <person name="Zhang Z."/>
        </authorList>
    </citation>
    <scope>NUCLEOTIDE SEQUENCE</scope>
    <source>
        <strain evidence="2">83012</strain>
    </source>
</reference>
<organism evidence="2 3">
    <name type="scientific">Bradyrhizobium aeschynomenes</name>
    <dbReference type="NCBI Taxonomy" id="2734909"/>
    <lineage>
        <taxon>Bacteria</taxon>
        <taxon>Pseudomonadati</taxon>
        <taxon>Pseudomonadota</taxon>
        <taxon>Alphaproteobacteria</taxon>
        <taxon>Hyphomicrobiales</taxon>
        <taxon>Nitrobacteraceae</taxon>
        <taxon>Bradyrhizobium</taxon>
    </lineage>
</organism>
<gene>
    <name evidence="2" type="ORF">HL667_25330</name>
</gene>
<dbReference type="RefSeq" id="WP_172113416.1">
    <property type="nucleotide sequence ID" value="NZ_JABFDN010000010.1"/>
</dbReference>
<dbReference type="EMBL" id="JABFDN010000010">
    <property type="protein sequence ID" value="NPU68348.1"/>
    <property type="molecule type" value="Genomic_DNA"/>
</dbReference>
<accession>A0ABX2CJJ6</accession>
<proteinExistence type="predicted"/>
<feature type="signal peptide" evidence="1">
    <location>
        <begin position="1"/>
        <end position="27"/>
    </location>
</feature>
<keyword evidence="1" id="KW-0732">Signal</keyword>
<keyword evidence="3" id="KW-1185">Reference proteome</keyword>
<sequence length="258" mass="28462">MSQVIRLLRAVPVIMVASLLVPCAASAQSLERHGGAPVASDRGQAGRAAGPATYDPAVWFKADFWGREWPDGFTLNHDVTLPIRTRPEIGAPKTVDCMLRKGATYHPWNMKRVKADRLSFVTFTRISTYELKRDHSSDLLKISNDERVTIKFKIGDRWSAVGPGAEGFFLMRVGNDVYQGYQDMFDASAEIGGGLAASLEDDGHEWLQLRCANGAAGWIFYDEVKEAPGFSRTEACGYGCAEDRKLARRRSSPSGTTR</sequence>
<evidence type="ECO:0000313" key="3">
    <source>
        <dbReference type="Proteomes" id="UP000886476"/>
    </source>
</evidence>